<comment type="caution">
    <text evidence="1">The sequence shown here is derived from an EMBL/GenBank/DDBJ whole genome shotgun (WGS) entry which is preliminary data.</text>
</comment>
<reference evidence="1 2" key="1">
    <citation type="submission" date="2022-08" db="EMBL/GenBank/DDBJ databases">
        <title>Reclassification of Massilia species as members of the genera Telluria, Duganella, Pseudoduganella, Mokoshia gen. nov. and Zemynaea gen. nov. using orthogonal and non-orthogonal genome-based approaches.</title>
        <authorList>
            <person name="Bowman J.P."/>
        </authorList>
    </citation>
    <scope>NUCLEOTIDE SEQUENCE [LARGE SCALE GENOMIC DNA]</scope>
    <source>
        <strain evidence="1 2">LMG 28164</strain>
    </source>
</reference>
<keyword evidence="2" id="KW-1185">Reference proteome</keyword>
<evidence type="ECO:0000313" key="1">
    <source>
        <dbReference type="EMBL" id="MCS0590289.1"/>
    </source>
</evidence>
<proteinExistence type="predicted"/>
<dbReference type="Proteomes" id="UP001205560">
    <property type="component" value="Unassembled WGS sequence"/>
</dbReference>
<name>A0ABT2A7Z8_9BURK</name>
<accession>A0ABT2A7Z8</accession>
<organism evidence="1 2">
    <name type="scientific">Massilia norwichensis</name>
    <dbReference type="NCBI Taxonomy" id="1442366"/>
    <lineage>
        <taxon>Bacteria</taxon>
        <taxon>Pseudomonadati</taxon>
        <taxon>Pseudomonadota</taxon>
        <taxon>Betaproteobacteria</taxon>
        <taxon>Burkholderiales</taxon>
        <taxon>Oxalobacteraceae</taxon>
        <taxon>Telluria group</taxon>
        <taxon>Massilia</taxon>
    </lineage>
</organism>
<sequence length="88" mass="9970">MASLLHEVWEDEDGVSVFVSDGRPPQFLKDDASLVATFEASSWTEAMSKYYEMYDLGVYKPFASSSEPYSEELRAHQIEQLNASKKVV</sequence>
<protein>
    <submittedName>
        <fullName evidence="1">Uncharacterized protein</fullName>
    </submittedName>
</protein>
<gene>
    <name evidence="1" type="ORF">NX782_13920</name>
</gene>
<dbReference type="EMBL" id="JANUGX010000015">
    <property type="protein sequence ID" value="MCS0590289.1"/>
    <property type="molecule type" value="Genomic_DNA"/>
</dbReference>
<dbReference type="RefSeq" id="WP_258846069.1">
    <property type="nucleotide sequence ID" value="NZ_JANUGX010000015.1"/>
</dbReference>
<evidence type="ECO:0000313" key="2">
    <source>
        <dbReference type="Proteomes" id="UP001205560"/>
    </source>
</evidence>